<evidence type="ECO:0000256" key="1">
    <source>
        <dbReference type="PIRSR" id="PIRSR613078-1"/>
    </source>
</evidence>
<dbReference type="RefSeq" id="WP_039189282.1">
    <property type="nucleotide sequence ID" value="NZ_JRFJ01000001.1"/>
</dbReference>
<dbReference type="PROSITE" id="PS00175">
    <property type="entry name" value="PG_MUTASE"/>
    <property type="match status" value="1"/>
</dbReference>
<protein>
    <submittedName>
        <fullName evidence="3">Phosphoglycerate mutase</fullName>
    </submittedName>
</protein>
<dbReference type="PANTHER" id="PTHR48100">
    <property type="entry name" value="BROAD-SPECIFICITY PHOSPHATASE YOR283W-RELATED"/>
    <property type="match status" value="1"/>
</dbReference>
<organism evidence="3 4">
    <name type="scientific">Aureimonas altamirensis</name>
    <dbReference type="NCBI Taxonomy" id="370622"/>
    <lineage>
        <taxon>Bacteria</taxon>
        <taxon>Pseudomonadati</taxon>
        <taxon>Pseudomonadota</taxon>
        <taxon>Alphaproteobacteria</taxon>
        <taxon>Hyphomicrobiales</taxon>
        <taxon>Aurantimonadaceae</taxon>
        <taxon>Aureimonas</taxon>
    </lineage>
</organism>
<name>A0A0B1QB04_9HYPH</name>
<dbReference type="Pfam" id="PF00300">
    <property type="entry name" value="His_Phos_1"/>
    <property type="match status" value="1"/>
</dbReference>
<dbReference type="AlphaFoldDB" id="A0A0B1QB04"/>
<evidence type="ECO:0000313" key="3">
    <source>
        <dbReference type="EMBL" id="KHJ56015.1"/>
    </source>
</evidence>
<dbReference type="PANTHER" id="PTHR48100:SF59">
    <property type="entry name" value="ADENOSYLCOBALAMIN_ALPHA-RIBAZOLE PHOSPHATASE"/>
    <property type="match status" value="1"/>
</dbReference>
<proteinExistence type="predicted"/>
<dbReference type="SMART" id="SM00855">
    <property type="entry name" value="PGAM"/>
    <property type="match status" value="1"/>
</dbReference>
<reference evidence="3 4" key="1">
    <citation type="submission" date="2014-09" db="EMBL/GenBank/DDBJ databases">
        <title>Isolation and characterization of Aurantimonas altamirensis ON-56566 from clinical sample following a dog bite.</title>
        <authorList>
            <person name="Eshaghi A."/>
            <person name="Li A."/>
            <person name="Shahinas D."/>
            <person name="Bahn P."/>
            <person name="Kus J.V."/>
            <person name="Patel S.N."/>
        </authorList>
    </citation>
    <scope>NUCLEOTIDE SEQUENCE [LARGE SCALE GENOMIC DNA]</scope>
    <source>
        <strain evidence="3 4">ON-56566</strain>
    </source>
</reference>
<dbReference type="InterPro" id="IPR001345">
    <property type="entry name" value="PG/BPGM_mutase_AS"/>
</dbReference>
<evidence type="ECO:0000256" key="2">
    <source>
        <dbReference type="PIRSR" id="PIRSR613078-2"/>
    </source>
</evidence>
<feature type="binding site" evidence="2">
    <location>
        <position position="67"/>
    </location>
    <ligand>
        <name>substrate</name>
    </ligand>
</feature>
<gene>
    <name evidence="3" type="ORF">LA66_05205</name>
</gene>
<dbReference type="GO" id="GO:0016791">
    <property type="term" value="F:phosphatase activity"/>
    <property type="evidence" value="ECO:0007669"/>
    <property type="project" value="TreeGrafter"/>
</dbReference>
<dbReference type="PIRSF" id="PIRSF000709">
    <property type="entry name" value="6PFK_2-Ptase"/>
    <property type="match status" value="1"/>
</dbReference>
<dbReference type="GO" id="GO:0005737">
    <property type="term" value="C:cytoplasm"/>
    <property type="evidence" value="ECO:0007669"/>
    <property type="project" value="TreeGrafter"/>
</dbReference>
<dbReference type="SUPFAM" id="SSF53254">
    <property type="entry name" value="Phosphoglycerate mutase-like"/>
    <property type="match status" value="1"/>
</dbReference>
<dbReference type="InterPro" id="IPR013078">
    <property type="entry name" value="His_Pase_superF_clade-1"/>
</dbReference>
<dbReference type="CDD" id="cd07067">
    <property type="entry name" value="HP_PGM_like"/>
    <property type="match status" value="1"/>
</dbReference>
<dbReference type="STRING" id="370622.LA66_05205"/>
<dbReference type="OrthoDB" id="9781415at2"/>
<comment type="caution">
    <text evidence="3">The sequence shown here is derived from an EMBL/GenBank/DDBJ whole genome shotgun (WGS) entry which is preliminary data.</text>
</comment>
<dbReference type="InterPro" id="IPR029033">
    <property type="entry name" value="His_PPase_superfam"/>
</dbReference>
<feature type="active site" description="Proton donor/acceptor" evidence="1">
    <location>
        <position position="94"/>
    </location>
</feature>
<feature type="active site" description="Tele-phosphohistidine intermediate" evidence="1">
    <location>
        <position position="13"/>
    </location>
</feature>
<dbReference type="Gene3D" id="3.40.50.1240">
    <property type="entry name" value="Phosphoglycerate mutase-like"/>
    <property type="match status" value="1"/>
</dbReference>
<sequence>MSHALPLIYLCRHGQTDWNAEGRIQGQVDTPLNALGRVQAKRNGRYLRLALGSAVNDFHFVASPLSRTRETMRIIRRECGLEPDDFATDERLLELDFGDWQNRTLEEIGRDEPQEIARRDADKWAFRPHGPTAESYQMLAERARPFFEGLAGRSIVVAHGGITRVFLEMYGGVPPQEAAYALILQDRVLKAENGRIDWV</sequence>
<feature type="binding site" evidence="2">
    <location>
        <begin position="12"/>
        <end position="19"/>
    </location>
    <ligand>
        <name>substrate</name>
    </ligand>
</feature>
<accession>A0A0B1QB04</accession>
<dbReference type="InterPro" id="IPR050275">
    <property type="entry name" value="PGM_Phosphatase"/>
</dbReference>
<evidence type="ECO:0000313" key="4">
    <source>
        <dbReference type="Proteomes" id="UP000030826"/>
    </source>
</evidence>
<dbReference type="EMBL" id="JRFJ01000001">
    <property type="protein sequence ID" value="KHJ56015.1"/>
    <property type="molecule type" value="Genomic_DNA"/>
</dbReference>
<dbReference type="Proteomes" id="UP000030826">
    <property type="component" value="Unassembled WGS sequence"/>
</dbReference>